<comment type="subcellular location">
    <subcellularLocation>
        <location evidence="10 11">Cytoplasm</location>
    </subcellularLocation>
</comment>
<dbReference type="Pfam" id="PF08245">
    <property type="entry name" value="Mur_ligase_M"/>
    <property type="match status" value="1"/>
</dbReference>
<dbReference type="Gene3D" id="3.90.190.20">
    <property type="entry name" value="Mur ligase, C-terminal domain"/>
    <property type="match status" value="1"/>
</dbReference>
<dbReference type="InterPro" id="IPR004101">
    <property type="entry name" value="Mur_ligase_C"/>
</dbReference>
<dbReference type="NCBIfam" id="TIGR01143">
    <property type="entry name" value="murF"/>
    <property type="match status" value="1"/>
</dbReference>
<evidence type="ECO:0000256" key="10">
    <source>
        <dbReference type="HAMAP-Rule" id="MF_02019"/>
    </source>
</evidence>
<proteinExistence type="inferred from homology"/>
<protein>
    <recommendedName>
        <fullName evidence="10 11">UDP-N-acetylmuramoyl-tripeptide--D-alanyl-D-alanine ligase</fullName>
        <ecNumber evidence="10 11">6.3.2.10</ecNumber>
    </recommendedName>
    <alternativeName>
        <fullName evidence="10">D-alanyl-D-alanine-adding enzyme</fullName>
    </alternativeName>
</protein>
<feature type="domain" description="Mur ligase C-terminal" evidence="13">
    <location>
        <begin position="337"/>
        <end position="467"/>
    </location>
</feature>
<keyword evidence="2 10" id="KW-0436">Ligase</keyword>
<evidence type="ECO:0000259" key="14">
    <source>
        <dbReference type="Pfam" id="PF08245"/>
    </source>
</evidence>
<feature type="domain" description="Mur ligase central" evidence="14">
    <location>
        <begin position="116"/>
        <end position="314"/>
    </location>
</feature>
<evidence type="ECO:0000256" key="3">
    <source>
        <dbReference type="ARBA" id="ARBA00022618"/>
    </source>
</evidence>
<keyword evidence="6 10" id="KW-0133">Cell shape</keyword>
<dbReference type="Pfam" id="PF02875">
    <property type="entry name" value="Mur_ligase_C"/>
    <property type="match status" value="1"/>
</dbReference>
<accession>A0ABX0SLA6</accession>
<dbReference type="InterPro" id="IPR005863">
    <property type="entry name" value="UDP-N-AcMur_synth"/>
</dbReference>
<dbReference type="Proteomes" id="UP000749311">
    <property type="component" value="Unassembled WGS sequence"/>
</dbReference>
<dbReference type="Pfam" id="PF01225">
    <property type="entry name" value="Mur_ligase"/>
    <property type="match status" value="1"/>
</dbReference>
<gene>
    <name evidence="10" type="primary">murF</name>
    <name evidence="15" type="ORF">FB473_002162</name>
</gene>
<evidence type="ECO:0000259" key="12">
    <source>
        <dbReference type="Pfam" id="PF01225"/>
    </source>
</evidence>
<keyword evidence="8 10" id="KW-0131">Cell cycle</keyword>
<name>A0ABX0SLA6_9ACTN</name>
<dbReference type="HAMAP" id="MF_02019">
    <property type="entry name" value="MurF"/>
    <property type="match status" value="1"/>
</dbReference>
<dbReference type="SUPFAM" id="SSF63418">
    <property type="entry name" value="MurE/MurF N-terminal domain"/>
    <property type="match status" value="1"/>
</dbReference>
<dbReference type="InterPro" id="IPR036565">
    <property type="entry name" value="Mur-like_cat_sf"/>
</dbReference>
<keyword evidence="5 10" id="KW-0067">ATP-binding</keyword>
<dbReference type="RefSeq" id="WP_167167362.1">
    <property type="nucleotide sequence ID" value="NZ_BAAAOO010000007.1"/>
</dbReference>
<dbReference type="InterPro" id="IPR036615">
    <property type="entry name" value="Mur_ligase_C_dom_sf"/>
</dbReference>
<evidence type="ECO:0000256" key="6">
    <source>
        <dbReference type="ARBA" id="ARBA00022960"/>
    </source>
</evidence>
<feature type="binding site" evidence="10">
    <location>
        <begin position="118"/>
        <end position="124"/>
    </location>
    <ligand>
        <name>ATP</name>
        <dbReference type="ChEBI" id="CHEBI:30616"/>
    </ligand>
</feature>
<dbReference type="InterPro" id="IPR013221">
    <property type="entry name" value="Mur_ligase_cen"/>
</dbReference>
<evidence type="ECO:0000256" key="7">
    <source>
        <dbReference type="ARBA" id="ARBA00022984"/>
    </source>
</evidence>
<evidence type="ECO:0000256" key="2">
    <source>
        <dbReference type="ARBA" id="ARBA00022598"/>
    </source>
</evidence>
<comment type="pathway">
    <text evidence="10 11">Cell wall biogenesis; peptidoglycan biosynthesis.</text>
</comment>
<comment type="catalytic activity">
    <reaction evidence="10 11">
        <text>D-alanyl-D-alanine + UDP-N-acetyl-alpha-D-muramoyl-L-alanyl-gamma-D-glutamyl-meso-2,6-diaminopimelate + ATP = UDP-N-acetyl-alpha-D-muramoyl-L-alanyl-gamma-D-glutamyl-meso-2,6-diaminopimeloyl-D-alanyl-D-alanine + ADP + phosphate + H(+)</text>
        <dbReference type="Rhea" id="RHEA:28374"/>
        <dbReference type="ChEBI" id="CHEBI:15378"/>
        <dbReference type="ChEBI" id="CHEBI:30616"/>
        <dbReference type="ChEBI" id="CHEBI:43474"/>
        <dbReference type="ChEBI" id="CHEBI:57822"/>
        <dbReference type="ChEBI" id="CHEBI:61386"/>
        <dbReference type="ChEBI" id="CHEBI:83905"/>
        <dbReference type="ChEBI" id="CHEBI:456216"/>
        <dbReference type="EC" id="6.3.2.10"/>
    </reaction>
</comment>
<dbReference type="InterPro" id="IPR000713">
    <property type="entry name" value="Mur_ligase_N"/>
</dbReference>
<dbReference type="PANTHER" id="PTHR43024:SF1">
    <property type="entry name" value="UDP-N-ACETYLMURAMOYL-TRIPEPTIDE--D-ALANYL-D-ALANINE LIGASE"/>
    <property type="match status" value="1"/>
</dbReference>
<dbReference type="EC" id="6.3.2.10" evidence="10 11"/>
<evidence type="ECO:0000313" key="15">
    <source>
        <dbReference type="EMBL" id="NIH57517.1"/>
    </source>
</evidence>
<sequence>MNTRTIAGLADLVEAGGTEVRIVGDRGVVVGPDVVHDSRATTSGALFVALPGEKVDGHDYVADAAGRGAAAALVGREVAGVSLPQLVVGDPLAGLTSLARSLVAEARANGLVAFGITGSSGKTSTKDLLAQVLDEQGPTVSPVGSFNNELGTPLTACKVDATTKYLLSEMGARAKGDVAHLCSIVRPDVGIVVNIGTAHLGQFGSREAIAEAKGEMVEALGPDGWAVLNADDPLVDAMSSRTTARIARFTTTDGSHPRADLVVRASGLVPDDLDRFGFELSATTSDGRTESARVRLQVIGEHQVANAAAAAAAAVAAGVPLTRVAQGLSGAGRRSPMRMELHELADGRAVINDAYNANPDSMAAALRALAVIGRRRRGRAGAHPGRTIAVLGDMLELGPSAPQLHRSMGSLAAELGIDRVIAIGDFAADIAAGAVAGGTRADVCSADNAISTLELLPGDVVLVKASRGLRLDAVADRLIAGEESR</sequence>
<evidence type="ECO:0000256" key="1">
    <source>
        <dbReference type="ARBA" id="ARBA00022490"/>
    </source>
</evidence>
<evidence type="ECO:0000256" key="4">
    <source>
        <dbReference type="ARBA" id="ARBA00022741"/>
    </source>
</evidence>
<comment type="function">
    <text evidence="10 11">Involved in cell wall formation. Catalyzes the final step in the synthesis of UDP-N-acetylmuramoyl-pentapeptide, the precursor of murein.</text>
</comment>
<evidence type="ECO:0000256" key="9">
    <source>
        <dbReference type="ARBA" id="ARBA00023316"/>
    </source>
</evidence>
<dbReference type="GO" id="GO:0047480">
    <property type="term" value="F:UDP-N-acetylmuramoyl-tripeptide-D-alanyl-D-alanine ligase activity"/>
    <property type="evidence" value="ECO:0007669"/>
    <property type="project" value="UniProtKB-EC"/>
</dbReference>
<keyword evidence="16" id="KW-1185">Reference proteome</keyword>
<dbReference type="Gene3D" id="3.40.1190.10">
    <property type="entry name" value="Mur-like, catalytic domain"/>
    <property type="match status" value="1"/>
</dbReference>
<evidence type="ECO:0000259" key="13">
    <source>
        <dbReference type="Pfam" id="PF02875"/>
    </source>
</evidence>
<dbReference type="SUPFAM" id="SSF53623">
    <property type="entry name" value="MurD-like peptide ligases, catalytic domain"/>
    <property type="match status" value="1"/>
</dbReference>
<organism evidence="15 16">
    <name type="scientific">Brooklawnia cerclae</name>
    <dbReference type="NCBI Taxonomy" id="349934"/>
    <lineage>
        <taxon>Bacteria</taxon>
        <taxon>Bacillati</taxon>
        <taxon>Actinomycetota</taxon>
        <taxon>Actinomycetes</taxon>
        <taxon>Propionibacteriales</taxon>
        <taxon>Propionibacteriaceae</taxon>
        <taxon>Brooklawnia</taxon>
    </lineage>
</organism>
<dbReference type="EMBL" id="JAAMOZ010000001">
    <property type="protein sequence ID" value="NIH57517.1"/>
    <property type="molecule type" value="Genomic_DNA"/>
</dbReference>
<dbReference type="PANTHER" id="PTHR43024">
    <property type="entry name" value="UDP-N-ACETYLMURAMOYL-TRIPEPTIDE--D-ALANYL-D-ALANINE LIGASE"/>
    <property type="match status" value="1"/>
</dbReference>
<dbReference type="Gene3D" id="3.40.1390.10">
    <property type="entry name" value="MurE/MurF, N-terminal domain"/>
    <property type="match status" value="1"/>
</dbReference>
<keyword evidence="3 10" id="KW-0132">Cell division</keyword>
<evidence type="ECO:0000313" key="16">
    <source>
        <dbReference type="Proteomes" id="UP000749311"/>
    </source>
</evidence>
<comment type="similarity">
    <text evidence="10">Belongs to the MurCDEF family. MurF subfamily.</text>
</comment>
<reference evidence="15 16" key="1">
    <citation type="submission" date="2020-02" db="EMBL/GenBank/DDBJ databases">
        <title>Sequencing the genomes of 1000 actinobacteria strains.</title>
        <authorList>
            <person name="Klenk H.-P."/>
        </authorList>
    </citation>
    <scope>NUCLEOTIDE SEQUENCE [LARGE SCALE GENOMIC DNA]</scope>
    <source>
        <strain evidence="15 16">DSM 19609</strain>
    </source>
</reference>
<keyword evidence="1 10" id="KW-0963">Cytoplasm</keyword>
<feature type="domain" description="Mur ligase N-terminal catalytic" evidence="12">
    <location>
        <begin position="35"/>
        <end position="78"/>
    </location>
</feature>
<dbReference type="SUPFAM" id="SSF53244">
    <property type="entry name" value="MurD-like peptide ligases, peptide-binding domain"/>
    <property type="match status" value="1"/>
</dbReference>
<keyword evidence="9 10" id="KW-0961">Cell wall biogenesis/degradation</keyword>
<dbReference type="InterPro" id="IPR051046">
    <property type="entry name" value="MurCDEF_CellWall_CoF430Synth"/>
</dbReference>
<keyword evidence="7 10" id="KW-0573">Peptidoglycan synthesis</keyword>
<comment type="caution">
    <text evidence="15">The sequence shown here is derived from an EMBL/GenBank/DDBJ whole genome shotgun (WGS) entry which is preliminary data.</text>
</comment>
<keyword evidence="4 10" id="KW-0547">Nucleotide-binding</keyword>
<evidence type="ECO:0000256" key="5">
    <source>
        <dbReference type="ARBA" id="ARBA00022840"/>
    </source>
</evidence>
<evidence type="ECO:0000256" key="11">
    <source>
        <dbReference type="RuleBase" id="RU004136"/>
    </source>
</evidence>
<evidence type="ECO:0000256" key="8">
    <source>
        <dbReference type="ARBA" id="ARBA00023306"/>
    </source>
</evidence>
<dbReference type="InterPro" id="IPR035911">
    <property type="entry name" value="MurE/MurF_N"/>
</dbReference>